<dbReference type="EMBL" id="FXZK01000020">
    <property type="protein sequence ID" value="SMY10194.1"/>
    <property type="molecule type" value="Genomic_DNA"/>
</dbReference>
<evidence type="ECO:0000313" key="1">
    <source>
        <dbReference type="EMBL" id="SMY10194.1"/>
    </source>
</evidence>
<keyword evidence="2" id="KW-1185">Reference proteome</keyword>
<name>A0A238LLB5_9RHOB</name>
<organism evidence="1 2">
    <name type="scientific">Flavimaricola marinus</name>
    <dbReference type="NCBI Taxonomy" id="1819565"/>
    <lineage>
        <taxon>Bacteria</taxon>
        <taxon>Pseudomonadati</taxon>
        <taxon>Pseudomonadota</taxon>
        <taxon>Alphaproteobacteria</taxon>
        <taxon>Rhodobacterales</taxon>
        <taxon>Paracoccaceae</taxon>
        <taxon>Flavimaricola</taxon>
    </lineage>
</organism>
<dbReference type="Pfam" id="PF12616">
    <property type="entry name" value="DUF3775"/>
    <property type="match status" value="1"/>
</dbReference>
<dbReference type="InterPro" id="IPR022254">
    <property type="entry name" value="DUF3775"/>
</dbReference>
<dbReference type="RefSeq" id="WP_093994355.1">
    <property type="nucleotide sequence ID" value="NZ_FXZK01000020.1"/>
</dbReference>
<dbReference type="OrthoDB" id="5641374at2"/>
<dbReference type="AlphaFoldDB" id="A0A238LLB5"/>
<evidence type="ECO:0000313" key="2">
    <source>
        <dbReference type="Proteomes" id="UP000201613"/>
    </source>
</evidence>
<sequence length="104" mass="11313">MIEISTGKVVRVIMLTREYGPDSVKLADYISGLNDDEKVSLVAVMWIGRGSFEADELEEAKSEARREASAPTERYLSGIPGLAEHLESGLEALGIDVTDAEDDL</sequence>
<reference evidence="1 2" key="1">
    <citation type="submission" date="2017-05" db="EMBL/GenBank/DDBJ databases">
        <authorList>
            <person name="Song R."/>
            <person name="Chenine A.L."/>
            <person name="Ruprecht R.M."/>
        </authorList>
    </citation>
    <scope>NUCLEOTIDE SEQUENCE [LARGE SCALE GENOMIC DNA]</scope>
    <source>
        <strain evidence="1 2">CECT 8899</strain>
    </source>
</reference>
<protein>
    <recommendedName>
        <fullName evidence="3">DUF3775 domain-containing protein</fullName>
    </recommendedName>
</protein>
<gene>
    <name evidence="1" type="ORF">LOM8899_04369</name>
</gene>
<proteinExistence type="predicted"/>
<evidence type="ECO:0008006" key="3">
    <source>
        <dbReference type="Google" id="ProtNLM"/>
    </source>
</evidence>
<dbReference type="Proteomes" id="UP000201613">
    <property type="component" value="Unassembled WGS sequence"/>
</dbReference>
<accession>A0A238LLB5</accession>